<dbReference type="InterPro" id="IPR000668">
    <property type="entry name" value="Peptidase_C1A_C"/>
</dbReference>
<dbReference type="OMA" id="YDNDESV"/>
<dbReference type="SMART" id="SM00848">
    <property type="entry name" value="Inhibitor_I29"/>
    <property type="match status" value="1"/>
</dbReference>
<keyword evidence="4" id="KW-0788">Thiol protease</keyword>
<organism evidence="10 11">
    <name type="scientific">Daphnia pulex</name>
    <name type="common">Water flea</name>
    <dbReference type="NCBI Taxonomy" id="6669"/>
    <lineage>
        <taxon>Eukaryota</taxon>
        <taxon>Metazoa</taxon>
        <taxon>Ecdysozoa</taxon>
        <taxon>Arthropoda</taxon>
        <taxon>Crustacea</taxon>
        <taxon>Branchiopoda</taxon>
        <taxon>Diplostraca</taxon>
        <taxon>Cladocera</taxon>
        <taxon>Anomopoda</taxon>
        <taxon>Daphniidae</taxon>
        <taxon>Daphnia</taxon>
    </lineage>
</organism>
<evidence type="ECO:0000259" key="9">
    <source>
        <dbReference type="SMART" id="SM00848"/>
    </source>
</evidence>
<dbReference type="SMART" id="SM00645">
    <property type="entry name" value="Pept_C1"/>
    <property type="match status" value="1"/>
</dbReference>
<evidence type="ECO:0000313" key="11">
    <source>
        <dbReference type="Proteomes" id="UP000000305"/>
    </source>
</evidence>
<dbReference type="InterPro" id="IPR000169">
    <property type="entry name" value="Pept_cys_AS"/>
</dbReference>
<keyword evidence="6" id="KW-1015">Disulfide bond</keyword>
<keyword evidence="11" id="KW-1185">Reference proteome</keyword>
<dbReference type="InterPro" id="IPR013128">
    <property type="entry name" value="Peptidase_C1A"/>
</dbReference>
<dbReference type="InterPro" id="IPR013201">
    <property type="entry name" value="Prot_inhib_I29"/>
</dbReference>
<keyword evidence="2" id="KW-0645">Protease</keyword>
<keyword evidence="7" id="KW-0732">Signal</keyword>
<dbReference type="GO" id="GO:0004197">
    <property type="term" value="F:cysteine-type endopeptidase activity"/>
    <property type="evidence" value="ECO:0000318"/>
    <property type="project" value="GO_Central"/>
</dbReference>
<dbReference type="InterPro" id="IPR038765">
    <property type="entry name" value="Papain-like_cys_pep_sf"/>
</dbReference>
<evidence type="ECO:0008006" key="12">
    <source>
        <dbReference type="Google" id="ProtNLM"/>
    </source>
</evidence>
<evidence type="ECO:0000256" key="7">
    <source>
        <dbReference type="SAM" id="SignalP"/>
    </source>
</evidence>
<evidence type="ECO:0000256" key="1">
    <source>
        <dbReference type="ARBA" id="ARBA00008455"/>
    </source>
</evidence>
<dbReference type="Proteomes" id="UP000000305">
    <property type="component" value="Unassembled WGS sequence"/>
</dbReference>
<evidence type="ECO:0000256" key="4">
    <source>
        <dbReference type="ARBA" id="ARBA00022807"/>
    </source>
</evidence>
<feature type="domain" description="Peptidase C1A papain C-terminal" evidence="8">
    <location>
        <begin position="120"/>
        <end position="333"/>
    </location>
</feature>
<dbReference type="Pfam" id="PF00112">
    <property type="entry name" value="Peptidase_C1"/>
    <property type="match status" value="1"/>
</dbReference>
<gene>
    <name evidence="10" type="ORF">DAPPUDRAFT_312322</name>
</gene>
<dbReference type="GO" id="GO:0005615">
    <property type="term" value="C:extracellular space"/>
    <property type="evidence" value="ECO:0000318"/>
    <property type="project" value="GO_Central"/>
</dbReference>
<dbReference type="InterPro" id="IPR039417">
    <property type="entry name" value="Peptidase_C1A_papain-like"/>
</dbReference>
<dbReference type="CDD" id="cd02248">
    <property type="entry name" value="Peptidase_C1A"/>
    <property type="match status" value="1"/>
</dbReference>
<dbReference type="OrthoDB" id="65740at2759"/>
<keyword evidence="5" id="KW-0865">Zymogen</keyword>
<dbReference type="SUPFAM" id="SSF54001">
    <property type="entry name" value="Cysteine proteinases"/>
    <property type="match status" value="1"/>
</dbReference>
<dbReference type="eggNOG" id="KOG1543">
    <property type="taxonomic scope" value="Eukaryota"/>
</dbReference>
<dbReference type="FunFam" id="3.90.70.10:FF:000480">
    <property type="entry name" value="Uncharacterized protein"/>
    <property type="match status" value="1"/>
</dbReference>
<dbReference type="FunCoup" id="E9G0G6">
    <property type="interactions" value="106"/>
</dbReference>
<dbReference type="PROSITE" id="PS00639">
    <property type="entry name" value="THIOL_PROTEASE_HIS"/>
    <property type="match status" value="1"/>
</dbReference>
<feature type="chain" id="PRO_5018642917" description="Peptidase C1A papain C-terminal domain-containing protein" evidence="7">
    <location>
        <begin position="20"/>
        <end position="334"/>
    </location>
</feature>
<evidence type="ECO:0000256" key="6">
    <source>
        <dbReference type="ARBA" id="ARBA00023157"/>
    </source>
</evidence>
<keyword evidence="3" id="KW-0378">Hydrolase</keyword>
<dbReference type="PRINTS" id="PR00705">
    <property type="entry name" value="PAPAIN"/>
</dbReference>
<name>E9G0G6_DAPPU</name>
<sequence>MNFLFALMVCAVVVTVVQGQSKEEAWRVYKRKFNKNYQIPADDGKRDRMRKEAFSKSYDRVQKHNSNRMSHYRRKLNRFSDMLPGQLKQFLGINNNSIPTAPPKMSIHPLGMDIITQQNTPSRLDLRYDSCLPEIKNQGQCGSCWAITAVTSVEFAYCKKNNNNSVLLSEQQVLDCDRTDMSIGCRGGWPWDAWEYMSTNGIARTSVYPYKGVDSVCKYVDSMKVTSVRAYNYVESRNVADMQYALTNFGPLVAAMTVVQSFMDYASGVYDDKICDGKLVNHAVVLVGWGNQNGIDYWIGRNSWGPGWGKEGYFLIQRGVNKCQIETYVGYALV</sequence>
<dbReference type="PANTHER" id="PTHR12411">
    <property type="entry name" value="CYSTEINE PROTEASE FAMILY C1-RELATED"/>
    <property type="match status" value="1"/>
</dbReference>
<protein>
    <recommendedName>
        <fullName evidence="12">Peptidase C1A papain C-terminal domain-containing protein</fullName>
    </recommendedName>
</protein>
<dbReference type="InterPro" id="IPR025660">
    <property type="entry name" value="Pept_his_AS"/>
</dbReference>
<dbReference type="Pfam" id="PF08246">
    <property type="entry name" value="Inhibitor_I29"/>
    <property type="match status" value="1"/>
</dbReference>
<evidence type="ECO:0000259" key="8">
    <source>
        <dbReference type="SMART" id="SM00645"/>
    </source>
</evidence>
<dbReference type="EMBL" id="GL732528">
    <property type="protein sequence ID" value="EFX87407.1"/>
    <property type="molecule type" value="Genomic_DNA"/>
</dbReference>
<dbReference type="PROSITE" id="PS00640">
    <property type="entry name" value="THIOL_PROTEASE_ASN"/>
    <property type="match status" value="1"/>
</dbReference>
<dbReference type="KEGG" id="dpx:DAPPUDRAFT_312322"/>
<dbReference type="AlphaFoldDB" id="E9G0G6"/>
<evidence type="ECO:0000256" key="5">
    <source>
        <dbReference type="ARBA" id="ARBA00023145"/>
    </source>
</evidence>
<dbReference type="InterPro" id="IPR025661">
    <property type="entry name" value="Pept_asp_AS"/>
</dbReference>
<comment type="similarity">
    <text evidence="1">Belongs to the peptidase C1 family.</text>
</comment>
<evidence type="ECO:0000256" key="2">
    <source>
        <dbReference type="ARBA" id="ARBA00022670"/>
    </source>
</evidence>
<dbReference type="STRING" id="6669.E9G0G6"/>
<feature type="signal peptide" evidence="7">
    <location>
        <begin position="1"/>
        <end position="19"/>
    </location>
</feature>
<proteinExistence type="inferred from homology"/>
<dbReference type="PhylomeDB" id="E9G0G6"/>
<dbReference type="Gene3D" id="3.90.70.10">
    <property type="entry name" value="Cysteine proteinases"/>
    <property type="match status" value="1"/>
</dbReference>
<accession>E9G0G6</accession>
<dbReference type="GO" id="GO:0051603">
    <property type="term" value="P:proteolysis involved in protein catabolic process"/>
    <property type="evidence" value="ECO:0000318"/>
    <property type="project" value="GO_Central"/>
</dbReference>
<feature type="domain" description="Cathepsin propeptide inhibitor" evidence="9">
    <location>
        <begin position="26"/>
        <end position="87"/>
    </location>
</feature>
<reference evidence="10 11" key="1">
    <citation type="journal article" date="2011" name="Science">
        <title>The ecoresponsive genome of Daphnia pulex.</title>
        <authorList>
            <person name="Colbourne J.K."/>
            <person name="Pfrender M.E."/>
            <person name="Gilbert D."/>
            <person name="Thomas W.K."/>
            <person name="Tucker A."/>
            <person name="Oakley T.H."/>
            <person name="Tokishita S."/>
            <person name="Aerts A."/>
            <person name="Arnold G.J."/>
            <person name="Basu M.K."/>
            <person name="Bauer D.J."/>
            <person name="Caceres C.E."/>
            <person name="Carmel L."/>
            <person name="Casola C."/>
            <person name="Choi J.H."/>
            <person name="Detter J.C."/>
            <person name="Dong Q."/>
            <person name="Dusheyko S."/>
            <person name="Eads B.D."/>
            <person name="Frohlich T."/>
            <person name="Geiler-Samerotte K.A."/>
            <person name="Gerlach D."/>
            <person name="Hatcher P."/>
            <person name="Jogdeo S."/>
            <person name="Krijgsveld J."/>
            <person name="Kriventseva E.V."/>
            <person name="Kultz D."/>
            <person name="Laforsch C."/>
            <person name="Lindquist E."/>
            <person name="Lopez J."/>
            <person name="Manak J.R."/>
            <person name="Muller J."/>
            <person name="Pangilinan J."/>
            <person name="Patwardhan R.P."/>
            <person name="Pitluck S."/>
            <person name="Pritham E.J."/>
            <person name="Rechtsteiner A."/>
            <person name="Rho M."/>
            <person name="Rogozin I.B."/>
            <person name="Sakarya O."/>
            <person name="Salamov A."/>
            <person name="Schaack S."/>
            <person name="Shapiro H."/>
            <person name="Shiga Y."/>
            <person name="Skalitzky C."/>
            <person name="Smith Z."/>
            <person name="Souvorov A."/>
            <person name="Sung W."/>
            <person name="Tang Z."/>
            <person name="Tsuchiya D."/>
            <person name="Tu H."/>
            <person name="Vos H."/>
            <person name="Wang M."/>
            <person name="Wolf Y.I."/>
            <person name="Yamagata H."/>
            <person name="Yamada T."/>
            <person name="Ye Y."/>
            <person name="Shaw J.R."/>
            <person name="Andrews J."/>
            <person name="Crease T.J."/>
            <person name="Tang H."/>
            <person name="Lucas S.M."/>
            <person name="Robertson H.M."/>
            <person name="Bork P."/>
            <person name="Koonin E.V."/>
            <person name="Zdobnov E.M."/>
            <person name="Grigoriev I.V."/>
            <person name="Lynch M."/>
            <person name="Boore J.L."/>
        </authorList>
    </citation>
    <scope>NUCLEOTIDE SEQUENCE [LARGE SCALE GENOMIC DNA]</scope>
</reference>
<evidence type="ECO:0000256" key="3">
    <source>
        <dbReference type="ARBA" id="ARBA00022801"/>
    </source>
</evidence>
<dbReference type="HOGENOM" id="CLU_012184_1_2_1"/>
<dbReference type="PROSITE" id="PS00139">
    <property type="entry name" value="THIOL_PROTEASE_CYS"/>
    <property type="match status" value="1"/>
</dbReference>
<dbReference type="GO" id="GO:0005764">
    <property type="term" value="C:lysosome"/>
    <property type="evidence" value="ECO:0000318"/>
    <property type="project" value="GO_Central"/>
</dbReference>
<evidence type="ECO:0000313" key="10">
    <source>
        <dbReference type="EMBL" id="EFX87407.1"/>
    </source>
</evidence>
<dbReference type="InParanoid" id="E9G0G6"/>